<evidence type="ECO:0000313" key="5">
    <source>
        <dbReference type="EMBL" id="SDT41684.1"/>
    </source>
</evidence>
<dbReference type="GO" id="GO:0030170">
    <property type="term" value="F:pyridoxal phosphate binding"/>
    <property type="evidence" value="ECO:0007669"/>
    <property type="project" value="TreeGrafter"/>
</dbReference>
<dbReference type="InterPro" id="IPR001608">
    <property type="entry name" value="Ala_racemase_N"/>
</dbReference>
<dbReference type="PANTHER" id="PTHR30511">
    <property type="entry name" value="ALANINE RACEMASE"/>
    <property type="match status" value="1"/>
</dbReference>
<dbReference type="STRING" id="546871.SAMN04488543_4261"/>
<protein>
    <submittedName>
        <fullName evidence="5">Alanine racemase</fullName>
    </submittedName>
</protein>
<dbReference type="InterPro" id="IPR000821">
    <property type="entry name" value="Ala_racemase"/>
</dbReference>
<proteinExistence type="predicted"/>
<evidence type="ECO:0000259" key="4">
    <source>
        <dbReference type="Pfam" id="PF01168"/>
    </source>
</evidence>
<dbReference type="OrthoDB" id="2986620at2"/>
<sequence>MSGLTLHLDVERWRRHLRSEAAATPGLVPVVKGNGYGFGLRRLAEEAALLGVDALAVGVADEVAEVRDVFPGTVVVLNPWDAANPTAVELAEDPKVLTTVSRLEDLAALADLETRPRVLVEVLTSMRRHGIDPSQLDRVALLLDRVKFEGWSIHLPLDEQGRRAETEGLARAALTAAAGPLWISHLPPADAQDVVAGLAAPGEAPAPLRLRSGTRLWLGDPGSRRTTATVMDVHAVERGQRVGYRQRKAPTSGYVVVVAGGTSQGVGMEAPTSASTLRQRAVALAGGGLEASGRALSPYTVDGRKRWFLEPPHMQSSQLFLPAGVTPPERGDEVPVELRLTTATVDRIVDSAAP</sequence>
<dbReference type="EMBL" id="LT629749">
    <property type="protein sequence ID" value="SDT41684.1"/>
    <property type="molecule type" value="Genomic_DNA"/>
</dbReference>
<dbReference type="GO" id="GO:0008784">
    <property type="term" value="F:alanine racemase activity"/>
    <property type="evidence" value="ECO:0007669"/>
    <property type="project" value="TreeGrafter"/>
</dbReference>
<evidence type="ECO:0000256" key="1">
    <source>
        <dbReference type="ARBA" id="ARBA00001933"/>
    </source>
</evidence>
<dbReference type="InterPro" id="IPR029066">
    <property type="entry name" value="PLP-binding_barrel"/>
</dbReference>
<gene>
    <name evidence="5" type="ORF">SAMN04488543_4261</name>
</gene>
<dbReference type="Pfam" id="PF01168">
    <property type="entry name" value="Ala_racemase_N"/>
    <property type="match status" value="1"/>
</dbReference>
<keyword evidence="3" id="KW-0413">Isomerase</keyword>
<dbReference type="AlphaFoldDB" id="A0A1H2A6Z9"/>
<dbReference type="GO" id="GO:0030632">
    <property type="term" value="P:D-alanine biosynthetic process"/>
    <property type="evidence" value="ECO:0007669"/>
    <property type="project" value="TreeGrafter"/>
</dbReference>
<keyword evidence="2" id="KW-0663">Pyridoxal phosphate</keyword>
<dbReference type="SUPFAM" id="SSF51419">
    <property type="entry name" value="PLP-binding barrel"/>
    <property type="match status" value="1"/>
</dbReference>
<dbReference type="RefSeq" id="WP_091415963.1">
    <property type="nucleotide sequence ID" value="NZ_LT629749.1"/>
</dbReference>
<evidence type="ECO:0000313" key="6">
    <source>
        <dbReference type="Proteomes" id="UP000199092"/>
    </source>
</evidence>
<dbReference type="PANTHER" id="PTHR30511:SF0">
    <property type="entry name" value="ALANINE RACEMASE, CATABOLIC-RELATED"/>
    <property type="match status" value="1"/>
</dbReference>
<keyword evidence="6" id="KW-1185">Reference proteome</keyword>
<organism evidence="5 6">
    <name type="scientific">Friedmanniella luteola</name>
    <dbReference type="NCBI Taxonomy" id="546871"/>
    <lineage>
        <taxon>Bacteria</taxon>
        <taxon>Bacillati</taxon>
        <taxon>Actinomycetota</taxon>
        <taxon>Actinomycetes</taxon>
        <taxon>Propionibacteriales</taxon>
        <taxon>Nocardioidaceae</taxon>
        <taxon>Friedmanniella</taxon>
    </lineage>
</organism>
<reference evidence="5 6" key="1">
    <citation type="submission" date="2016-10" db="EMBL/GenBank/DDBJ databases">
        <authorList>
            <person name="de Groot N.N."/>
        </authorList>
    </citation>
    <scope>NUCLEOTIDE SEQUENCE [LARGE SCALE GENOMIC DNA]</scope>
    <source>
        <strain evidence="5 6">DSM 21741</strain>
    </source>
</reference>
<accession>A0A1H2A6Z9</accession>
<evidence type="ECO:0000256" key="2">
    <source>
        <dbReference type="ARBA" id="ARBA00022898"/>
    </source>
</evidence>
<name>A0A1H2A6Z9_9ACTN</name>
<evidence type="ECO:0000256" key="3">
    <source>
        <dbReference type="ARBA" id="ARBA00023235"/>
    </source>
</evidence>
<feature type="domain" description="Alanine racemase N-terminal" evidence="4">
    <location>
        <begin position="15"/>
        <end position="177"/>
    </location>
</feature>
<comment type="cofactor">
    <cofactor evidence="1">
        <name>pyridoxal 5'-phosphate</name>
        <dbReference type="ChEBI" id="CHEBI:597326"/>
    </cofactor>
</comment>
<dbReference type="GO" id="GO:0005829">
    <property type="term" value="C:cytosol"/>
    <property type="evidence" value="ECO:0007669"/>
    <property type="project" value="TreeGrafter"/>
</dbReference>
<dbReference type="Gene3D" id="3.20.20.10">
    <property type="entry name" value="Alanine racemase"/>
    <property type="match status" value="1"/>
</dbReference>
<dbReference type="Proteomes" id="UP000199092">
    <property type="component" value="Chromosome I"/>
</dbReference>